<dbReference type="InterPro" id="IPR015300">
    <property type="entry name" value="DNA-bd_pseudobarrel_sf"/>
</dbReference>
<comment type="caution">
    <text evidence="7">The sequence shown here is derived from an EMBL/GenBank/DDBJ whole genome shotgun (WGS) entry which is preliminary data.</text>
</comment>
<keyword evidence="4" id="KW-0804">Transcription</keyword>
<dbReference type="PANTHER" id="PTHR34269:SF17">
    <property type="entry name" value="B3 DOMAIN PROTEIN"/>
    <property type="match status" value="1"/>
</dbReference>
<reference evidence="7 8" key="1">
    <citation type="submission" date="2020-02" db="EMBL/GenBank/DDBJ databases">
        <authorList>
            <person name="Ma Q."/>
            <person name="Huang Y."/>
            <person name="Song X."/>
            <person name="Pei D."/>
        </authorList>
    </citation>
    <scope>NUCLEOTIDE SEQUENCE [LARGE SCALE GENOMIC DNA]</scope>
    <source>
        <strain evidence="7">Sxm20200214</strain>
        <tissue evidence="7">Leaf</tissue>
    </source>
</reference>
<evidence type="ECO:0000313" key="8">
    <source>
        <dbReference type="Proteomes" id="UP000886595"/>
    </source>
</evidence>
<dbReference type="PANTHER" id="PTHR34269">
    <property type="entry name" value="TRANSCRIPTION FACTOR B3-DOMAIN FAMILY-RELATED"/>
    <property type="match status" value="1"/>
</dbReference>
<evidence type="ECO:0000256" key="4">
    <source>
        <dbReference type="ARBA" id="ARBA00023163"/>
    </source>
</evidence>
<dbReference type="AlphaFoldDB" id="A0A8X7WQ01"/>
<dbReference type="GO" id="GO:0005634">
    <property type="term" value="C:nucleus"/>
    <property type="evidence" value="ECO:0007669"/>
    <property type="project" value="UniProtKB-SubCell"/>
</dbReference>
<evidence type="ECO:0000256" key="1">
    <source>
        <dbReference type="ARBA" id="ARBA00004123"/>
    </source>
</evidence>
<dbReference type="CDD" id="cd10017">
    <property type="entry name" value="B3_DNA"/>
    <property type="match status" value="1"/>
</dbReference>
<keyword evidence="2" id="KW-0805">Transcription regulation</keyword>
<evidence type="ECO:0000259" key="6">
    <source>
        <dbReference type="SMART" id="SM01019"/>
    </source>
</evidence>
<name>A0A8X7WQ01_BRACI</name>
<accession>A0A8X7WQ01</accession>
<dbReference type="GO" id="GO:0003677">
    <property type="term" value="F:DNA binding"/>
    <property type="evidence" value="ECO:0007669"/>
    <property type="project" value="UniProtKB-KW"/>
</dbReference>
<organism evidence="7 8">
    <name type="scientific">Brassica carinata</name>
    <name type="common">Ethiopian mustard</name>
    <name type="synonym">Abyssinian cabbage</name>
    <dbReference type="NCBI Taxonomy" id="52824"/>
    <lineage>
        <taxon>Eukaryota</taxon>
        <taxon>Viridiplantae</taxon>
        <taxon>Streptophyta</taxon>
        <taxon>Embryophyta</taxon>
        <taxon>Tracheophyta</taxon>
        <taxon>Spermatophyta</taxon>
        <taxon>Magnoliopsida</taxon>
        <taxon>eudicotyledons</taxon>
        <taxon>Gunneridae</taxon>
        <taxon>Pentapetalae</taxon>
        <taxon>rosids</taxon>
        <taxon>malvids</taxon>
        <taxon>Brassicales</taxon>
        <taxon>Brassicaceae</taxon>
        <taxon>Brassiceae</taxon>
        <taxon>Brassica</taxon>
    </lineage>
</organism>
<gene>
    <name evidence="7" type="ORF">Bca52824_004090</name>
</gene>
<dbReference type="OrthoDB" id="1034632at2759"/>
<dbReference type="InterPro" id="IPR003340">
    <property type="entry name" value="B3_DNA-bd"/>
</dbReference>
<comment type="subcellular location">
    <subcellularLocation>
        <location evidence="1">Nucleus</location>
    </subcellularLocation>
</comment>
<dbReference type="InterPro" id="IPR051442">
    <property type="entry name" value="B3_domain"/>
</dbReference>
<keyword evidence="8" id="KW-1185">Reference proteome</keyword>
<dbReference type="EMBL" id="JAAMPC010000001">
    <property type="protein sequence ID" value="KAG2332910.1"/>
    <property type="molecule type" value="Genomic_DNA"/>
</dbReference>
<protein>
    <recommendedName>
        <fullName evidence="6">TF-B3 domain-containing protein</fullName>
    </recommendedName>
</protein>
<evidence type="ECO:0000256" key="2">
    <source>
        <dbReference type="ARBA" id="ARBA00023015"/>
    </source>
</evidence>
<proteinExistence type="predicted"/>
<sequence>MAETSNAGLSLAPPDPWVLKKKLTDTDLISGGQLILRKGDFESFIMPEMDDVTLQNMGSTNGAEVKIHIVEEGPEADDYTVTLIKKAKYLFKAGWSNMAKAKDYKTGDEIGLMWDKSSGRFLLHHIK</sequence>
<dbReference type="Gene3D" id="2.40.330.10">
    <property type="entry name" value="DNA-binding pseudobarrel domain"/>
    <property type="match status" value="1"/>
</dbReference>
<evidence type="ECO:0000256" key="5">
    <source>
        <dbReference type="ARBA" id="ARBA00023242"/>
    </source>
</evidence>
<evidence type="ECO:0000256" key="3">
    <source>
        <dbReference type="ARBA" id="ARBA00023125"/>
    </source>
</evidence>
<feature type="domain" description="TF-B3" evidence="6">
    <location>
        <begin position="19"/>
        <end position="127"/>
    </location>
</feature>
<dbReference type="SMART" id="SM01019">
    <property type="entry name" value="B3"/>
    <property type="match status" value="1"/>
</dbReference>
<keyword evidence="3" id="KW-0238">DNA-binding</keyword>
<dbReference type="SUPFAM" id="SSF101936">
    <property type="entry name" value="DNA-binding pseudobarrel domain"/>
    <property type="match status" value="1"/>
</dbReference>
<evidence type="ECO:0000313" key="7">
    <source>
        <dbReference type="EMBL" id="KAG2332910.1"/>
    </source>
</evidence>
<dbReference type="Proteomes" id="UP000886595">
    <property type="component" value="Unassembled WGS sequence"/>
</dbReference>
<keyword evidence="5" id="KW-0539">Nucleus</keyword>